<dbReference type="OrthoDB" id="9795979at2"/>
<keyword evidence="6" id="KW-0961">Cell wall biogenesis/degradation</keyword>
<feature type="binding site" evidence="8">
    <location>
        <position position="215"/>
    </location>
    <ligand>
        <name>substrate</name>
    </ligand>
</feature>
<evidence type="ECO:0000313" key="12">
    <source>
        <dbReference type="EMBL" id="SPF30412.1"/>
    </source>
</evidence>
<dbReference type="InterPro" id="IPR001967">
    <property type="entry name" value="Peptidase_S11_N"/>
</dbReference>
<evidence type="ECO:0000256" key="3">
    <source>
        <dbReference type="ARBA" id="ARBA00022801"/>
    </source>
</evidence>
<comment type="similarity">
    <text evidence="1 9">Belongs to the peptidase S11 family.</text>
</comment>
<accession>A0A2R8AE19</accession>
<dbReference type="InterPro" id="IPR012338">
    <property type="entry name" value="Beta-lactam/transpept-like"/>
</dbReference>
<dbReference type="PANTHER" id="PTHR21581:SF6">
    <property type="entry name" value="TRAFFICKING PROTEIN PARTICLE COMPLEX SUBUNIT 12"/>
    <property type="match status" value="1"/>
</dbReference>
<dbReference type="InterPro" id="IPR018044">
    <property type="entry name" value="Peptidase_S11"/>
</dbReference>
<dbReference type="GO" id="GO:0008360">
    <property type="term" value="P:regulation of cell shape"/>
    <property type="evidence" value="ECO:0007669"/>
    <property type="project" value="UniProtKB-KW"/>
</dbReference>
<name>A0A2R8AE19_9RHOB</name>
<evidence type="ECO:0000256" key="1">
    <source>
        <dbReference type="ARBA" id="ARBA00007164"/>
    </source>
</evidence>
<keyword evidence="12" id="KW-0645">Protease</keyword>
<dbReference type="GO" id="GO:0009252">
    <property type="term" value="P:peptidoglycan biosynthetic process"/>
    <property type="evidence" value="ECO:0007669"/>
    <property type="project" value="UniProtKB-KW"/>
</dbReference>
<proteinExistence type="inferred from homology"/>
<reference evidence="12 13" key="1">
    <citation type="submission" date="2018-03" db="EMBL/GenBank/DDBJ databases">
        <authorList>
            <person name="Keele B.F."/>
        </authorList>
    </citation>
    <scope>NUCLEOTIDE SEQUENCE [LARGE SCALE GENOMIC DNA]</scope>
    <source>
        <strain evidence="12 13">CeCT 8812</strain>
    </source>
</reference>
<evidence type="ECO:0000256" key="7">
    <source>
        <dbReference type="PIRSR" id="PIRSR618044-1"/>
    </source>
</evidence>
<sequence>MFKYVYRAAMLAAALLLSTGANAAPYAAMVIDARDGTVLHSRNADTRLHPASLTKMMTLYLAFEAVESGALSLDQQIRISRNAASEPPSRLGLRAGQRLSVRYLIRAAAIRSANDAATALGEAISGSESAFAARMTETARSLGMTQTTFRNAHGLTASGHMSTARDMAELSRHLFYDFPQYYNIFGRTSTHAGVATVRNTNRRLLNSYRGADGIKTGYTRAAGYNLAASAERGNERIIAVIFGGQSSDWRYRRMVELLDMGFERAPTHRTVVRPSRVDTGAVLTSMVPLPRGTSEVTQLVAAADLVGSAFVSSASAATLPATTERLIATGSTVPLVNAANTGTAPRDSMLPRARPGGAWAVQLGAYRDPDHAEAVLTTAMVSRIDPLTGARPDVEATVIEGVPLHAAMFMGLSEAQANGACSQLQQRDQICRLVPPSG</sequence>
<dbReference type="PRINTS" id="PR00725">
    <property type="entry name" value="DADACBPTASE1"/>
</dbReference>
<dbReference type="SUPFAM" id="SSF56601">
    <property type="entry name" value="beta-lactamase/transpeptidase-like"/>
    <property type="match status" value="1"/>
</dbReference>
<feature type="domain" description="Peptidase S11 D-alanyl-D-alanine carboxypeptidase A N-terminal" evidence="11">
    <location>
        <begin position="26"/>
        <end position="245"/>
    </location>
</feature>
<dbReference type="EMBL" id="OMKW01000003">
    <property type="protein sequence ID" value="SPF30412.1"/>
    <property type="molecule type" value="Genomic_DNA"/>
</dbReference>
<dbReference type="GO" id="GO:0006508">
    <property type="term" value="P:proteolysis"/>
    <property type="evidence" value="ECO:0007669"/>
    <property type="project" value="InterPro"/>
</dbReference>
<feature type="chain" id="PRO_5015354566" evidence="10">
    <location>
        <begin position="24"/>
        <end position="438"/>
    </location>
</feature>
<keyword evidence="4" id="KW-0133">Cell shape</keyword>
<evidence type="ECO:0000256" key="5">
    <source>
        <dbReference type="ARBA" id="ARBA00022984"/>
    </source>
</evidence>
<evidence type="ECO:0000313" key="13">
    <source>
        <dbReference type="Proteomes" id="UP000244932"/>
    </source>
</evidence>
<dbReference type="RefSeq" id="WP_108783099.1">
    <property type="nucleotide sequence ID" value="NZ_OMKW01000003.1"/>
</dbReference>
<dbReference type="GO" id="GO:0071555">
    <property type="term" value="P:cell wall organization"/>
    <property type="evidence" value="ECO:0007669"/>
    <property type="project" value="UniProtKB-KW"/>
</dbReference>
<gene>
    <name evidence="12" type="primary">dacF</name>
    <name evidence="12" type="ORF">POI8812_02748</name>
</gene>
<evidence type="ECO:0000256" key="9">
    <source>
        <dbReference type="RuleBase" id="RU004016"/>
    </source>
</evidence>
<keyword evidence="2 10" id="KW-0732">Signal</keyword>
<feature type="signal peptide" evidence="10">
    <location>
        <begin position="1"/>
        <end position="23"/>
    </location>
</feature>
<evidence type="ECO:0000256" key="10">
    <source>
        <dbReference type="SAM" id="SignalP"/>
    </source>
</evidence>
<feature type="active site" description="Proton acceptor" evidence="7">
    <location>
        <position position="55"/>
    </location>
</feature>
<evidence type="ECO:0000256" key="8">
    <source>
        <dbReference type="PIRSR" id="PIRSR618044-2"/>
    </source>
</evidence>
<keyword evidence="5" id="KW-0573">Peptidoglycan synthesis</keyword>
<keyword evidence="12" id="KW-0121">Carboxypeptidase</keyword>
<feature type="active site" evidence="7">
    <location>
        <position position="112"/>
    </location>
</feature>
<evidence type="ECO:0000256" key="2">
    <source>
        <dbReference type="ARBA" id="ARBA00022729"/>
    </source>
</evidence>
<evidence type="ECO:0000256" key="4">
    <source>
        <dbReference type="ARBA" id="ARBA00022960"/>
    </source>
</evidence>
<dbReference type="Proteomes" id="UP000244932">
    <property type="component" value="Unassembled WGS sequence"/>
</dbReference>
<dbReference type="AlphaFoldDB" id="A0A2R8AE19"/>
<evidence type="ECO:0000256" key="6">
    <source>
        <dbReference type="ARBA" id="ARBA00023316"/>
    </source>
</evidence>
<dbReference type="Gene3D" id="3.40.710.10">
    <property type="entry name" value="DD-peptidase/beta-lactamase superfamily"/>
    <property type="match status" value="1"/>
</dbReference>
<feature type="active site" description="Acyl-ester intermediate" evidence="7">
    <location>
        <position position="52"/>
    </location>
</feature>
<dbReference type="Pfam" id="PF00768">
    <property type="entry name" value="Peptidase_S11"/>
    <property type="match status" value="1"/>
</dbReference>
<protein>
    <submittedName>
        <fullName evidence="12">D-alanyl-D-alanine carboxypeptidase DacF</fullName>
        <ecNumber evidence="12">3.4.16.4</ecNumber>
    </submittedName>
</protein>
<keyword evidence="13" id="KW-1185">Reference proteome</keyword>
<dbReference type="GO" id="GO:0009002">
    <property type="term" value="F:serine-type D-Ala-D-Ala carboxypeptidase activity"/>
    <property type="evidence" value="ECO:0007669"/>
    <property type="project" value="UniProtKB-EC"/>
</dbReference>
<evidence type="ECO:0000259" key="11">
    <source>
        <dbReference type="Pfam" id="PF00768"/>
    </source>
</evidence>
<dbReference type="EC" id="3.4.16.4" evidence="12"/>
<organism evidence="12 13">
    <name type="scientific">Pontivivens insulae</name>
    <dbReference type="NCBI Taxonomy" id="1639689"/>
    <lineage>
        <taxon>Bacteria</taxon>
        <taxon>Pseudomonadati</taxon>
        <taxon>Pseudomonadota</taxon>
        <taxon>Alphaproteobacteria</taxon>
        <taxon>Rhodobacterales</taxon>
        <taxon>Paracoccaceae</taxon>
        <taxon>Pontivivens</taxon>
    </lineage>
</organism>
<keyword evidence="3 12" id="KW-0378">Hydrolase</keyword>
<dbReference type="PANTHER" id="PTHR21581">
    <property type="entry name" value="D-ALANYL-D-ALANINE CARBOXYPEPTIDASE"/>
    <property type="match status" value="1"/>
</dbReference>